<evidence type="ECO:0000313" key="1">
    <source>
        <dbReference type="EMBL" id="CAG6663178.1"/>
    </source>
</evidence>
<sequence>MVPSTSKAYVVNTIGTLQTESSDNDNDVTIICHDLIDLTDPEPQIDNTHHSFLTASMMQDTILFPEVVSNETLPSSPICPLDLSVAPRTPSNYEYLLLPSLFLLK</sequence>
<reference evidence="1" key="1">
    <citation type="submission" date="2021-05" db="EMBL/GenBank/DDBJ databases">
        <authorList>
            <person name="Alioto T."/>
            <person name="Alioto T."/>
            <person name="Gomez Garrido J."/>
        </authorList>
    </citation>
    <scope>NUCLEOTIDE SEQUENCE</scope>
</reference>
<dbReference type="EMBL" id="HBUF01204660">
    <property type="protein sequence ID" value="CAG6663181.1"/>
    <property type="molecule type" value="Transcribed_RNA"/>
</dbReference>
<name>A0A8D8WK46_9HEMI</name>
<protein>
    <submittedName>
        <fullName evidence="1">Uncharacterized protein</fullName>
    </submittedName>
</protein>
<dbReference type="AlphaFoldDB" id="A0A8D8WK46"/>
<proteinExistence type="predicted"/>
<dbReference type="EMBL" id="HBUF01204658">
    <property type="protein sequence ID" value="CAG6663178.1"/>
    <property type="molecule type" value="Transcribed_RNA"/>
</dbReference>
<accession>A0A8D8WK46</accession>
<organism evidence="1">
    <name type="scientific">Cacopsylla melanoneura</name>
    <dbReference type="NCBI Taxonomy" id="428564"/>
    <lineage>
        <taxon>Eukaryota</taxon>
        <taxon>Metazoa</taxon>
        <taxon>Ecdysozoa</taxon>
        <taxon>Arthropoda</taxon>
        <taxon>Hexapoda</taxon>
        <taxon>Insecta</taxon>
        <taxon>Pterygota</taxon>
        <taxon>Neoptera</taxon>
        <taxon>Paraneoptera</taxon>
        <taxon>Hemiptera</taxon>
        <taxon>Sternorrhyncha</taxon>
        <taxon>Psylloidea</taxon>
        <taxon>Psyllidae</taxon>
        <taxon>Psyllinae</taxon>
        <taxon>Cacopsylla</taxon>
    </lineage>
</organism>